<dbReference type="InterPro" id="IPR002921">
    <property type="entry name" value="Fungal_lipase-type"/>
</dbReference>
<dbReference type="OrthoDB" id="5866690at2759"/>
<gene>
    <name evidence="3" type="primary">Acey_s0019.g3784</name>
    <name evidence="3" type="ORF">Y032_0019g3784</name>
</gene>
<evidence type="ECO:0000256" key="1">
    <source>
        <dbReference type="SAM" id="Phobius"/>
    </source>
</evidence>
<dbReference type="InterPro" id="IPR029058">
    <property type="entry name" value="AB_hydrolase_fold"/>
</dbReference>
<proteinExistence type="predicted"/>
<accession>A0A016V297</accession>
<name>A0A016V297_9BILA</name>
<dbReference type="Pfam" id="PF01764">
    <property type="entry name" value="Lipase_3"/>
    <property type="match status" value="1"/>
</dbReference>
<dbReference type="AlphaFoldDB" id="A0A016V297"/>
<keyword evidence="1" id="KW-0472">Membrane</keyword>
<dbReference type="SUPFAM" id="SSF53474">
    <property type="entry name" value="alpha/beta-Hydrolases"/>
    <property type="match status" value="1"/>
</dbReference>
<keyword evidence="1" id="KW-1133">Transmembrane helix</keyword>
<dbReference type="Proteomes" id="UP000024635">
    <property type="component" value="Unassembled WGS sequence"/>
</dbReference>
<feature type="transmembrane region" description="Helical" evidence="1">
    <location>
        <begin position="6"/>
        <end position="27"/>
    </location>
</feature>
<organism evidence="3 4">
    <name type="scientific">Ancylostoma ceylanicum</name>
    <dbReference type="NCBI Taxonomy" id="53326"/>
    <lineage>
        <taxon>Eukaryota</taxon>
        <taxon>Metazoa</taxon>
        <taxon>Ecdysozoa</taxon>
        <taxon>Nematoda</taxon>
        <taxon>Chromadorea</taxon>
        <taxon>Rhabditida</taxon>
        <taxon>Rhabditina</taxon>
        <taxon>Rhabditomorpha</taxon>
        <taxon>Strongyloidea</taxon>
        <taxon>Ancylostomatidae</taxon>
        <taxon>Ancylostomatinae</taxon>
        <taxon>Ancylostoma</taxon>
    </lineage>
</organism>
<protein>
    <recommendedName>
        <fullName evidence="2">Fungal lipase-type domain-containing protein</fullName>
    </recommendedName>
</protein>
<feature type="domain" description="Fungal lipase-type" evidence="2">
    <location>
        <begin position="133"/>
        <end position="265"/>
    </location>
</feature>
<evidence type="ECO:0000259" key="2">
    <source>
        <dbReference type="Pfam" id="PF01764"/>
    </source>
</evidence>
<keyword evidence="1" id="KW-0812">Transmembrane</keyword>
<reference evidence="4" key="1">
    <citation type="journal article" date="2015" name="Nat. Genet.">
        <title>The genome and transcriptome of the zoonotic hookworm Ancylostoma ceylanicum identify infection-specific gene families.</title>
        <authorList>
            <person name="Schwarz E.M."/>
            <person name="Hu Y."/>
            <person name="Antoshechkin I."/>
            <person name="Miller M.M."/>
            <person name="Sternberg P.W."/>
            <person name="Aroian R.V."/>
        </authorList>
    </citation>
    <scope>NUCLEOTIDE SEQUENCE</scope>
    <source>
        <strain evidence="4">HY135</strain>
    </source>
</reference>
<evidence type="ECO:0000313" key="4">
    <source>
        <dbReference type="Proteomes" id="UP000024635"/>
    </source>
</evidence>
<evidence type="ECO:0000313" key="3">
    <source>
        <dbReference type="EMBL" id="EYC21376.1"/>
    </source>
</evidence>
<dbReference type="EMBL" id="JARK01001355">
    <property type="protein sequence ID" value="EYC21376.1"/>
    <property type="molecule type" value="Genomic_DNA"/>
</dbReference>
<dbReference type="CDD" id="cd00519">
    <property type="entry name" value="Lipase_3"/>
    <property type="match status" value="1"/>
</dbReference>
<sequence>MGLSIVGVVSQLDVLFGVIASGLLYLGSSLSQKVMYLIASLLFSLALAREDSFEDSSERREKFTFTEYDDDFARQIMFPISTAAYGFNALHIESCLNRTIGDGTGIYQYSHSCQNGECSGFVAKLPRYRAIIIGFRGTQVPGQLIQQSIDSVLKPWSRWDYGGHISLYFHRAFHMIWQGLEGRVYTYIYEHPDWDIWIGGHSLGGALATLAAFFLVHSRLVQPDAVKLMTFGQPRVGDKAFADAFDDEVDYAYRVVHLRDMVPSILRSGYWHQGAEIFYQSGMRPGESILCERSELPYCSESVWSLSIQEHKTYFGKVIGDYGETGCKP</sequence>
<keyword evidence="4" id="KW-1185">Reference proteome</keyword>
<dbReference type="PANTHER" id="PTHR45908">
    <property type="entry name" value="PROTEIN CBG11750-RELATED"/>
    <property type="match status" value="1"/>
</dbReference>
<dbReference type="GO" id="GO:0006629">
    <property type="term" value="P:lipid metabolic process"/>
    <property type="evidence" value="ECO:0007669"/>
    <property type="project" value="InterPro"/>
</dbReference>
<comment type="caution">
    <text evidence="3">The sequence shown here is derived from an EMBL/GenBank/DDBJ whole genome shotgun (WGS) entry which is preliminary data.</text>
</comment>
<dbReference type="Gene3D" id="3.40.50.1820">
    <property type="entry name" value="alpha/beta hydrolase"/>
    <property type="match status" value="1"/>
</dbReference>